<gene>
    <name evidence="1" type="ORF">JF50_12020</name>
</gene>
<comment type="caution">
    <text evidence="1">The sequence shown here is derived from an EMBL/GenBank/DDBJ whole genome shotgun (WGS) entry which is preliminary data.</text>
</comment>
<dbReference type="EMBL" id="JWIC01000006">
    <property type="protein sequence ID" value="KID56648.1"/>
    <property type="molecule type" value="Genomic_DNA"/>
</dbReference>
<dbReference type="Gene3D" id="3.30.700.10">
    <property type="entry name" value="Glycoprotein, Type 4 Pilin"/>
    <property type="match status" value="1"/>
</dbReference>
<dbReference type="OrthoDB" id="9795612at2"/>
<organism evidence="1 2">
    <name type="scientific">Pseudoalteromonas luteoviolacea</name>
    <dbReference type="NCBI Taxonomy" id="43657"/>
    <lineage>
        <taxon>Bacteria</taxon>
        <taxon>Pseudomonadati</taxon>
        <taxon>Pseudomonadota</taxon>
        <taxon>Gammaproteobacteria</taxon>
        <taxon>Alteromonadales</taxon>
        <taxon>Pseudoalteromonadaceae</taxon>
        <taxon>Pseudoalteromonas</taxon>
    </lineage>
</organism>
<dbReference type="SUPFAM" id="SSF54523">
    <property type="entry name" value="Pili subunits"/>
    <property type="match status" value="1"/>
</dbReference>
<dbReference type="AlphaFoldDB" id="A0A0C1MPW4"/>
<accession>A0A0C1MPW4</accession>
<evidence type="ECO:0008006" key="3">
    <source>
        <dbReference type="Google" id="ProtNLM"/>
    </source>
</evidence>
<reference evidence="1 2" key="1">
    <citation type="submission" date="2014-12" db="EMBL/GenBank/DDBJ databases">
        <title>Draft Genome Sequence of Pseudoalteromonas luteoviolacea HI1.</title>
        <authorList>
            <person name="Asahina A.Y."/>
            <person name="Hadfield M.G."/>
        </authorList>
    </citation>
    <scope>NUCLEOTIDE SEQUENCE [LARGE SCALE GENOMIC DNA]</scope>
    <source>
        <strain evidence="1 2">HI1</strain>
    </source>
</reference>
<proteinExistence type="predicted"/>
<evidence type="ECO:0000313" key="2">
    <source>
        <dbReference type="Proteomes" id="UP000031327"/>
    </source>
</evidence>
<dbReference type="RefSeq" id="WP_039609715.1">
    <property type="nucleotide sequence ID" value="NZ_JWIC01000006.1"/>
</dbReference>
<name>A0A0C1MPW4_9GAMM</name>
<protein>
    <recommendedName>
        <fullName evidence="3">Type II secretion system protein GspG C-terminal domain-containing protein</fullName>
    </recommendedName>
</protein>
<evidence type="ECO:0000313" key="1">
    <source>
        <dbReference type="EMBL" id="KID56648.1"/>
    </source>
</evidence>
<dbReference type="Proteomes" id="UP000031327">
    <property type="component" value="Unassembled WGS sequence"/>
</dbReference>
<dbReference type="InterPro" id="IPR045584">
    <property type="entry name" value="Pilin-like"/>
</dbReference>
<sequence>MKKYFIYALGVSLFSAGLFASMVNLIRCTSNPLIEKVELDILLLRTAVVAYDKLLNKEISQLQNFFELSQTSPALLKDVPLDPWGKPYGFKYLGGESKAFIIWSMGSLYLEEGLIMYLFKEEGNTYTQSSLTLQSDELKNHY</sequence>